<evidence type="ECO:0000313" key="3">
    <source>
        <dbReference type="Proteomes" id="UP001497525"/>
    </source>
</evidence>
<evidence type="ECO:0000256" key="1">
    <source>
        <dbReference type="SAM" id="MobiDB-lite"/>
    </source>
</evidence>
<dbReference type="AlphaFoldDB" id="A0AAV2T1J0"/>
<accession>A0AAV2T1J0</accession>
<protein>
    <submittedName>
        <fullName evidence="2">Uncharacterized protein</fullName>
    </submittedName>
</protein>
<evidence type="ECO:0000313" key="2">
    <source>
        <dbReference type="EMBL" id="CAL5129253.1"/>
    </source>
</evidence>
<gene>
    <name evidence="2" type="ORF">CDAUBV1_LOCUS197</name>
</gene>
<name>A0AAV2T1J0_CALDB</name>
<sequence>MADGNPYITCTAGCGNPGNLELGGMCEMCFTRLGYTLNREVVSVESASPAPPNSPPGGGTVGDGSSGHPEIVFYRAVDSTPKIYQAIQVRYEEDWLVHNPFAKSLSKGQTGD</sequence>
<feature type="region of interest" description="Disordered" evidence="1">
    <location>
        <begin position="43"/>
        <end position="67"/>
    </location>
</feature>
<feature type="compositionally biased region" description="Gly residues" evidence="1">
    <location>
        <begin position="56"/>
        <end position="65"/>
    </location>
</feature>
<organism evidence="2 3">
    <name type="scientific">Calicophoron daubneyi</name>
    <name type="common">Rumen fluke</name>
    <name type="synonym">Paramphistomum daubneyi</name>
    <dbReference type="NCBI Taxonomy" id="300641"/>
    <lineage>
        <taxon>Eukaryota</taxon>
        <taxon>Metazoa</taxon>
        <taxon>Spiralia</taxon>
        <taxon>Lophotrochozoa</taxon>
        <taxon>Platyhelminthes</taxon>
        <taxon>Trematoda</taxon>
        <taxon>Digenea</taxon>
        <taxon>Plagiorchiida</taxon>
        <taxon>Pronocephalata</taxon>
        <taxon>Paramphistomoidea</taxon>
        <taxon>Paramphistomidae</taxon>
        <taxon>Calicophoron</taxon>
    </lineage>
</organism>
<comment type="caution">
    <text evidence="2">The sequence shown here is derived from an EMBL/GenBank/DDBJ whole genome shotgun (WGS) entry which is preliminary data.</text>
</comment>
<dbReference type="EMBL" id="CAXLJL010000001">
    <property type="protein sequence ID" value="CAL5129253.1"/>
    <property type="molecule type" value="Genomic_DNA"/>
</dbReference>
<reference evidence="2" key="1">
    <citation type="submission" date="2024-06" db="EMBL/GenBank/DDBJ databases">
        <authorList>
            <person name="Liu X."/>
            <person name="Lenzi L."/>
            <person name="Haldenby T S."/>
            <person name="Uol C."/>
        </authorList>
    </citation>
    <scope>NUCLEOTIDE SEQUENCE</scope>
</reference>
<dbReference type="Proteomes" id="UP001497525">
    <property type="component" value="Unassembled WGS sequence"/>
</dbReference>
<proteinExistence type="predicted"/>